<evidence type="ECO:0000256" key="1">
    <source>
        <dbReference type="SAM" id="SignalP"/>
    </source>
</evidence>
<keyword evidence="3" id="KW-1185">Reference proteome</keyword>
<name>A0AAV9UFU3_9PEZI</name>
<accession>A0AAV9UFU3</accession>
<comment type="caution">
    <text evidence="2">The sequence shown here is derived from an EMBL/GenBank/DDBJ whole genome shotgun (WGS) entry which is preliminary data.</text>
</comment>
<evidence type="ECO:0000313" key="2">
    <source>
        <dbReference type="EMBL" id="KAK6340004.1"/>
    </source>
</evidence>
<dbReference type="Proteomes" id="UP001373714">
    <property type="component" value="Unassembled WGS sequence"/>
</dbReference>
<evidence type="ECO:0000313" key="3">
    <source>
        <dbReference type="Proteomes" id="UP001373714"/>
    </source>
</evidence>
<keyword evidence="1" id="KW-0732">Signal</keyword>
<dbReference type="EMBL" id="JAVHNS010000011">
    <property type="protein sequence ID" value="KAK6340004.1"/>
    <property type="molecule type" value="Genomic_DNA"/>
</dbReference>
<feature type="chain" id="PRO_5043821709" evidence="1">
    <location>
        <begin position="19"/>
        <end position="99"/>
    </location>
</feature>
<sequence>MHFSTIFTVSLFATLTTAFPHFPRQAVNNGTVEAPTIGISMGCTVMANACKFYIQSPQCTDEWVSDVHRCIPEACASLREMAMRPCQSPEEPEPEKSEY</sequence>
<gene>
    <name evidence="2" type="ORF">TWF730_001781</name>
</gene>
<dbReference type="AlphaFoldDB" id="A0AAV9UFU3"/>
<proteinExistence type="predicted"/>
<organism evidence="2 3">
    <name type="scientific">Orbilia blumenaviensis</name>
    <dbReference type="NCBI Taxonomy" id="1796055"/>
    <lineage>
        <taxon>Eukaryota</taxon>
        <taxon>Fungi</taxon>
        <taxon>Dikarya</taxon>
        <taxon>Ascomycota</taxon>
        <taxon>Pezizomycotina</taxon>
        <taxon>Orbiliomycetes</taxon>
        <taxon>Orbiliales</taxon>
        <taxon>Orbiliaceae</taxon>
        <taxon>Orbilia</taxon>
    </lineage>
</organism>
<reference evidence="2 3" key="1">
    <citation type="submission" date="2019-10" db="EMBL/GenBank/DDBJ databases">
        <authorList>
            <person name="Palmer J.M."/>
        </authorList>
    </citation>
    <scope>NUCLEOTIDE SEQUENCE [LARGE SCALE GENOMIC DNA]</scope>
    <source>
        <strain evidence="2 3">TWF730</strain>
    </source>
</reference>
<protein>
    <submittedName>
        <fullName evidence="2">Uncharacterized protein</fullName>
    </submittedName>
</protein>
<feature type="signal peptide" evidence="1">
    <location>
        <begin position="1"/>
        <end position="18"/>
    </location>
</feature>